<dbReference type="CDD" id="cd00340">
    <property type="entry name" value="GSH_Peroxidase"/>
    <property type="match status" value="1"/>
</dbReference>
<dbReference type="PIRSF" id="PIRSF000303">
    <property type="entry name" value="Glutathion_perox"/>
    <property type="match status" value="1"/>
</dbReference>
<dbReference type="PROSITE" id="PS51355">
    <property type="entry name" value="GLUTATHIONE_PEROXID_3"/>
    <property type="match status" value="1"/>
</dbReference>
<dbReference type="PROSITE" id="PS00763">
    <property type="entry name" value="GLUTATHIONE_PEROXID_2"/>
    <property type="match status" value="1"/>
</dbReference>
<dbReference type="PRINTS" id="PR01011">
    <property type="entry name" value="GLUTPROXDASE"/>
</dbReference>
<dbReference type="InterPro" id="IPR029760">
    <property type="entry name" value="GPX_CS"/>
</dbReference>
<keyword evidence="3 4" id="KW-0560">Oxidoreductase</keyword>
<gene>
    <name evidence="5" type="ORF">GCM10022204_07280</name>
</gene>
<dbReference type="PANTHER" id="PTHR11592">
    <property type="entry name" value="GLUTATHIONE PEROXIDASE"/>
    <property type="match status" value="1"/>
</dbReference>
<dbReference type="PANTHER" id="PTHR11592:SF40">
    <property type="entry name" value="THIOREDOXIN_GLUTATHIONE PEROXIDASE BTUE"/>
    <property type="match status" value="1"/>
</dbReference>
<evidence type="ECO:0000313" key="6">
    <source>
        <dbReference type="Proteomes" id="UP001500051"/>
    </source>
</evidence>
<reference evidence="6" key="1">
    <citation type="journal article" date="2019" name="Int. J. Syst. Evol. Microbiol.">
        <title>The Global Catalogue of Microorganisms (GCM) 10K type strain sequencing project: providing services to taxonomists for standard genome sequencing and annotation.</title>
        <authorList>
            <consortium name="The Broad Institute Genomics Platform"/>
            <consortium name="The Broad Institute Genome Sequencing Center for Infectious Disease"/>
            <person name="Wu L."/>
            <person name="Ma J."/>
        </authorList>
    </citation>
    <scope>NUCLEOTIDE SEQUENCE [LARGE SCALE GENOMIC DNA]</scope>
    <source>
        <strain evidence="6">JCM 16548</strain>
    </source>
</reference>
<dbReference type="SUPFAM" id="SSF52833">
    <property type="entry name" value="Thioredoxin-like"/>
    <property type="match status" value="1"/>
</dbReference>
<evidence type="ECO:0000256" key="4">
    <source>
        <dbReference type="RuleBase" id="RU000499"/>
    </source>
</evidence>
<keyword evidence="6" id="KW-1185">Reference proteome</keyword>
<organism evidence="5 6">
    <name type="scientific">Microlunatus aurantiacus</name>
    <dbReference type="NCBI Taxonomy" id="446786"/>
    <lineage>
        <taxon>Bacteria</taxon>
        <taxon>Bacillati</taxon>
        <taxon>Actinomycetota</taxon>
        <taxon>Actinomycetes</taxon>
        <taxon>Propionibacteriales</taxon>
        <taxon>Propionibacteriaceae</taxon>
        <taxon>Microlunatus</taxon>
    </lineage>
</organism>
<evidence type="ECO:0000256" key="3">
    <source>
        <dbReference type="ARBA" id="ARBA00023002"/>
    </source>
</evidence>
<dbReference type="Pfam" id="PF00255">
    <property type="entry name" value="GSHPx"/>
    <property type="match status" value="1"/>
</dbReference>
<dbReference type="Gene3D" id="3.40.30.10">
    <property type="entry name" value="Glutaredoxin"/>
    <property type="match status" value="1"/>
</dbReference>
<evidence type="ECO:0000256" key="1">
    <source>
        <dbReference type="ARBA" id="ARBA00006926"/>
    </source>
</evidence>
<dbReference type="InterPro" id="IPR036249">
    <property type="entry name" value="Thioredoxin-like_sf"/>
</dbReference>
<comment type="caution">
    <text evidence="5">The sequence shown here is derived from an EMBL/GenBank/DDBJ whole genome shotgun (WGS) entry which is preliminary data.</text>
</comment>
<dbReference type="RefSeq" id="WP_344810909.1">
    <property type="nucleotide sequence ID" value="NZ_BAAAYX010000002.1"/>
</dbReference>
<dbReference type="GO" id="GO:0004601">
    <property type="term" value="F:peroxidase activity"/>
    <property type="evidence" value="ECO:0007669"/>
    <property type="project" value="UniProtKB-KW"/>
</dbReference>
<sequence>MALADIPITTLAGEDTTFGALTEGRVALVVNVASRCGLSPQYEQLESLQQAYGDRGFVVLGFPSNQFLQELGSESDIAEYCSLTWGVTFPMSERVRVNGKKAHPLFAELKQTPDADGKAGRISWNFEKFLVSPSGEVKRFRPRTEPQDPVVVGAIEQWLPQQ</sequence>
<evidence type="ECO:0000256" key="2">
    <source>
        <dbReference type="ARBA" id="ARBA00022559"/>
    </source>
</evidence>
<dbReference type="Proteomes" id="UP001500051">
    <property type="component" value="Unassembled WGS sequence"/>
</dbReference>
<dbReference type="EMBL" id="BAAAYX010000002">
    <property type="protein sequence ID" value="GAA3694077.1"/>
    <property type="molecule type" value="Genomic_DNA"/>
</dbReference>
<comment type="similarity">
    <text evidence="1 4">Belongs to the glutathione peroxidase family.</text>
</comment>
<proteinExistence type="inferred from homology"/>
<evidence type="ECO:0000313" key="5">
    <source>
        <dbReference type="EMBL" id="GAA3694077.1"/>
    </source>
</evidence>
<dbReference type="InterPro" id="IPR000889">
    <property type="entry name" value="Glutathione_peroxidase"/>
</dbReference>
<accession>A0ABP7CUK1</accession>
<keyword evidence="2 4" id="KW-0575">Peroxidase</keyword>
<protein>
    <recommendedName>
        <fullName evidence="4">Glutathione peroxidase</fullName>
    </recommendedName>
</protein>
<name>A0ABP7CUK1_9ACTN</name>